<dbReference type="InterPro" id="IPR036188">
    <property type="entry name" value="FAD/NAD-bd_sf"/>
</dbReference>
<dbReference type="InterPro" id="IPR012400">
    <property type="entry name" value="Long_Oxdase"/>
</dbReference>
<evidence type="ECO:0000256" key="12">
    <source>
        <dbReference type="PIRNR" id="PIRNR028937"/>
    </source>
</evidence>
<dbReference type="GO" id="GO:0046577">
    <property type="term" value="F:long-chain-alcohol oxidase activity"/>
    <property type="evidence" value="ECO:0007669"/>
    <property type="project" value="UniProtKB-EC"/>
</dbReference>
<protein>
    <recommendedName>
        <fullName evidence="5 12">Long-chain-alcohol oxidase</fullName>
        <ecNumber evidence="5 12">1.1.3.20</ecNumber>
    </recommendedName>
</protein>
<comment type="function">
    <text evidence="2 12">Long-chain fatty alcohol oxidase involved in the omega-oxidation pathway of lipid degradation.</text>
</comment>
<keyword evidence="11 12" id="KW-0472">Membrane</keyword>
<evidence type="ECO:0000259" key="15">
    <source>
        <dbReference type="Pfam" id="PF00732"/>
    </source>
</evidence>
<dbReference type="Pfam" id="PF00890">
    <property type="entry name" value="FAD_binding_2"/>
    <property type="match status" value="1"/>
</dbReference>
<evidence type="ECO:0000256" key="11">
    <source>
        <dbReference type="ARBA" id="ARBA00023136"/>
    </source>
</evidence>
<dbReference type="SUPFAM" id="SSF51905">
    <property type="entry name" value="FAD/NAD(P)-binding domain"/>
    <property type="match status" value="1"/>
</dbReference>
<evidence type="ECO:0000256" key="5">
    <source>
        <dbReference type="ARBA" id="ARBA00013125"/>
    </source>
</evidence>
<dbReference type="Proteomes" id="UP001054252">
    <property type="component" value="Unassembled WGS sequence"/>
</dbReference>
<evidence type="ECO:0000259" key="16">
    <source>
        <dbReference type="Pfam" id="PF00890"/>
    </source>
</evidence>
<keyword evidence="6" id="KW-0285">Flavoprotein</keyword>
<evidence type="ECO:0000259" key="17">
    <source>
        <dbReference type="Pfam" id="PF05199"/>
    </source>
</evidence>
<feature type="active site" description="Proton acceptor" evidence="13">
    <location>
        <position position="584"/>
    </location>
</feature>
<evidence type="ECO:0000256" key="7">
    <source>
        <dbReference type="ARBA" id="ARBA00022692"/>
    </source>
</evidence>
<evidence type="ECO:0000256" key="2">
    <source>
        <dbReference type="ARBA" id="ARBA00003842"/>
    </source>
</evidence>
<gene>
    <name evidence="18" type="ORF">SLEP1_g807</name>
</gene>
<feature type="domain" description="FAD-dependent oxidoreductase 2 FAD-binding" evidence="16">
    <location>
        <begin position="146"/>
        <end position="178"/>
    </location>
</feature>
<evidence type="ECO:0000256" key="9">
    <source>
        <dbReference type="ARBA" id="ARBA00022989"/>
    </source>
</evidence>
<dbReference type="EMBL" id="BPVZ01000001">
    <property type="protein sequence ID" value="GKU86259.1"/>
    <property type="molecule type" value="Genomic_DNA"/>
</dbReference>
<dbReference type="GO" id="GO:0050660">
    <property type="term" value="F:flavin adenine dinucleotide binding"/>
    <property type="evidence" value="ECO:0007669"/>
    <property type="project" value="InterPro"/>
</dbReference>
<evidence type="ECO:0000256" key="10">
    <source>
        <dbReference type="ARBA" id="ARBA00023002"/>
    </source>
</evidence>
<organism evidence="18 19">
    <name type="scientific">Rubroshorea leprosula</name>
    <dbReference type="NCBI Taxonomy" id="152421"/>
    <lineage>
        <taxon>Eukaryota</taxon>
        <taxon>Viridiplantae</taxon>
        <taxon>Streptophyta</taxon>
        <taxon>Embryophyta</taxon>
        <taxon>Tracheophyta</taxon>
        <taxon>Spermatophyta</taxon>
        <taxon>Magnoliopsida</taxon>
        <taxon>eudicotyledons</taxon>
        <taxon>Gunneridae</taxon>
        <taxon>Pentapetalae</taxon>
        <taxon>rosids</taxon>
        <taxon>malvids</taxon>
        <taxon>Malvales</taxon>
        <taxon>Dipterocarpaceae</taxon>
        <taxon>Rubroshorea</taxon>
    </lineage>
</organism>
<dbReference type="PANTHER" id="PTHR46056:SF12">
    <property type="entry name" value="LONG-CHAIN-ALCOHOL OXIDASE"/>
    <property type="match status" value="1"/>
</dbReference>
<keyword evidence="9" id="KW-1133">Transmembrane helix</keyword>
<name>A0AAV5HM67_9ROSI</name>
<keyword evidence="10 12" id="KW-0560">Oxidoreductase</keyword>
<feature type="domain" description="Glucose-methanol-choline oxidoreductase C-terminal" evidence="17">
    <location>
        <begin position="505"/>
        <end position="635"/>
    </location>
</feature>
<evidence type="ECO:0000256" key="3">
    <source>
        <dbReference type="ARBA" id="ARBA00004370"/>
    </source>
</evidence>
<dbReference type="Gene3D" id="3.50.50.60">
    <property type="entry name" value="FAD/NAD(P)-binding domain"/>
    <property type="match status" value="2"/>
</dbReference>
<dbReference type="AlphaFoldDB" id="A0AAV5HM67"/>
<evidence type="ECO:0000256" key="6">
    <source>
        <dbReference type="ARBA" id="ARBA00022630"/>
    </source>
</evidence>
<keyword evidence="8 14" id="KW-0274">FAD</keyword>
<comment type="subcellular location">
    <subcellularLocation>
        <location evidence="3 12">Membrane</location>
    </subcellularLocation>
</comment>
<feature type="binding site" evidence="14">
    <location>
        <begin position="145"/>
        <end position="160"/>
    </location>
    <ligand>
        <name>FAD</name>
        <dbReference type="ChEBI" id="CHEBI:57692"/>
    </ligand>
</feature>
<reference evidence="18 19" key="1">
    <citation type="journal article" date="2021" name="Commun. Biol.">
        <title>The genome of Shorea leprosula (Dipterocarpaceae) highlights the ecological relevance of drought in aseasonal tropical rainforests.</title>
        <authorList>
            <person name="Ng K.K.S."/>
            <person name="Kobayashi M.J."/>
            <person name="Fawcett J.A."/>
            <person name="Hatakeyama M."/>
            <person name="Paape T."/>
            <person name="Ng C.H."/>
            <person name="Ang C.C."/>
            <person name="Tnah L.H."/>
            <person name="Lee C.T."/>
            <person name="Nishiyama T."/>
            <person name="Sese J."/>
            <person name="O'Brien M.J."/>
            <person name="Copetti D."/>
            <person name="Mohd Noor M.I."/>
            <person name="Ong R.C."/>
            <person name="Putra M."/>
            <person name="Sireger I.Z."/>
            <person name="Indrioko S."/>
            <person name="Kosugi Y."/>
            <person name="Izuno A."/>
            <person name="Isagi Y."/>
            <person name="Lee S.L."/>
            <person name="Shimizu K.K."/>
        </authorList>
    </citation>
    <scope>NUCLEOTIDE SEQUENCE [LARGE SCALE GENOMIC DNA]</scope>
    <source>
        <strain evidence="18">214</strain>
    </source>
</reference>
<dbReference type="GO" id="GO:0016020">
    <property type="term" value="C:membrane"/>
    <property type="evidence" value="ECO:0007669"/>
    <property type="project" value="UniProtKB-SubCell"/>
</dbReference>
<evidence type="ECO:0000313" key="19">
    <source>
        <dbReference type="Proteomes" id="UP001054252"/>
    </source>
</evidence>
<keyword evidence="19" id="KW-1185">Reference proteome</keyword>
<dbReference type="Pfam" id="PF05199">
    <property type="entry name" value="GMC_oxred_C"/>
    <property type="match status" value="1"/>
</dbReference>
<dbReference type="Pfam" id="PF00732">
    <property type="entry name" value="GMC_oxred_N"/>
    <property type="match status" value="1"/>
</dbReference>
<proteinExistence type="inferred from homology"/>
<evidence type="ECO:0000256" key="8">
    <source>
        <dbReference type="ARBA" id="ARBA00022827"/>
    </source>
</evidence>
<dbReference type="InterPro" id="IPR003953">
    <property type="entry name" value="FAD-dep_OxRdtase_2_FAD-bd"/>
</dbReference>
<evidence type="ECO:0000256" key="4">
    <source>
        <dbReference type="ARBA" id="ARBA00010790"/>
    </source>
</evidence>
<feature type="domain" description="Glucose-methanol-choline oxidoreductase N-terminal" evidence="15">
    <location>
        <begin position="192"/>
        <end position="412"/>
    </location>
</feature>
<dbReference type="PANTHER" id="PTHR46056">
    <property type="entry name" value="LONG-CHAIN-ALCOHOL OXIDASE"/>
    <property type="match status" value="1"/>
</dbReference>
<accession>A0AAV5HM67</accession>
<comment type="similarity">
    <text evidence="4 12">Belongs to the GMC oxidoreductase family.</text>
</comment>
<evidence type="ECO:0000256" key="14">
    <source>
        <dbReference type="PIRSR" id="PIRSR028937-2"/>
    </source>
</evidence>
<evidence type="ECO:0000256" key="13">
    <source>
        <dbReference type="PIRSR" id="PIRSR028937-1"/>
    </source>
</evidence>
<evidence type="ECO:0000256" key="1">
    <source>
        <dbReference type="ARBA" id="ARBA00000920"/>
    </source>
</evidence>
<dbReference type="EC" id="1.1.3.20" evidence="5 12"/>
<dbReference type="PIRSF" id="PIRSF028937">
    <property type="entry name" value="Lg_Ch_AO"/>
    <property type="match status" value="1"/>
</dbReference>
<dbReference type="InterPro" id="IPR007867">
    <property type="entry name" value="GMC_OxRtase_C"/>
</dbReference>
<comment type="catalytic activity">
    <reaction evidence="1 12">
        <text>a long-chain primary fatty alcohol + O2 = a long-chain fatty aldehyde + H2O2</text>
        <dbReference type="Rhea" id="RHEA:22756"/>
        <dbReference type="ChEBI" id="CHEBI:15379"/>
        <dbReference type="ChEBI" id="CHEBI:16240"/>
        <dbReference type="ChEBI" id="CHEBI:17176"/>
        <dbReference type="ChEBI" id="CHEBI:77396"/>
        <dbReference type="EC" id="1.1.3.20"/>
    </reaction>
</comment>
<evidence type="ECO:0000313" key="18">
    <source>
        <dbReference type="EMBL" id="GKU86259.1"/>
    </source>
</evidence>
<keyword evidence="7" id="KW-0812">Transmembrane</keyword>
<comment type="caution">
    <text evidence="18">The sequence shown here is derived from an EMBL/GenBank/DDBJ whole genome shotgun (WGS) entry which is preliminary data.</text>
</comment>
<sequence length="653" mass="70270">MEGKKTSHPLLRGDSILCSSSHGFSPAQIQTLASICEVLIPSLPLPEGKKPMDHPLQYFYKVSGSHPPIPDEIGNPVALWQALSFKGMAAYPQVFRAFCGEERRNPHAMVKGEVSDTSKGSLCANQNLLPVHILLPEHNIYKIKCDVVVIGSGCGGGVAAGVLASSGQKVVVLEKGNYFVPEDYSSLEGPSMSELYEGGGIMSTVDGQISLLAGSIVGGGSAVNWSASIRTPENVLREWSVDHRIPFFGNNEYHSAMDAVCKRLGVTDKCSEEGFQNQILRKGCETLGLKVEQVPRNSLENHFCGSCNLGCRTGDKKGTDSTWLVDAVACGAVIVTGTKAERFILVDNDNGRRKKKCLGVIATALNNNLTKKLQIEAKVTVSACGSLLTPPLMISSGLQNPNIGRNLHLHPVLLAWGYFPEDASGIKGKMFEGGIITSLHKVVSGDSKMVALIEAAAVGPGIYAALSPWISGGDLKERMLKLPRTAHLFPLVRDQGTGQVMEEGKIKYQLSEVDEENLRTGLRQTLRILIAAGAEEVGTYRSDGQRIKCRGLTNESLEEFLDDVSSTGGLQSKNETWNVYLTAHQMGSCRMGATEEEGAVDENGESWEAEGLFVSDGSVLLTAIGVNPMITIQSISYCISSRIAKKFKSETEP</sequence>
<dbReference type="InterPro" id="IPR000172">
    <property type="entry name" value="GMC_OxRdtase_N"/>
</dbReference>